<protein>
    <submittedName>
        <fullName evidence="2">Uncharacterized protein</fullName>
    </submittedName>
</protein>
<evidence type="ECO:0000256" key="1">
    <source>
        <dbReference type="SAM" id="MobiDB-lite"/>
    </source>
</evidence>
<organism evidence="2 3">
    <name type="scientific">Candidatus Tanganyikabacteria bacterium</name>
    <dbReference type="NCBI Taxonomy" id="2961651"/>
    <lineage>
        <taxon>Bacteria</taxon>
        <taxon>Bacillati</taxon>
        <taxon>Candidatus Sericytochromatia</taxon>
        <taxon>Candidatus Tanganyikabacteria</taxon>
    </lineage>
</organism>
<gene>
    <name evidence="2" type="ORF">FJZ00_08880</name>
</gene>
<sequence length="137" mass="13624">MGGIQKPDALTTPLRTTTGPGLAQGETSGADTAGTSAAPSAEAASTDQTVLSEHAAARGATPPAKPISEAKGLDLGGIFEKVKSILGRAVEIIAELPAAWSLADAAGLLSAVEAVPGNDRPALAKARFVRTTTLPQA</sequence>
<dbReference type="EMBL" id="VGJX01000503">
    <property type="protein sequence ID" value="MBM3275255.1"/>
    <property type="molecule type" value="Genomic_DNA"/>
</dbReference>
<proteinExistence type="predicted"/>
<evidence type="ECO:0000313" key="2">
    <source>
        <dbReference type="EMBL" id="MBM3275255.1"/>
    </source>
</evidence>
<feature type="compositionally biased region" description="Low complexity" evidence="1">
    <location>
        <begin position="10"/>
        <end position="46"/>
    </location>
</feature>
<name>A0A938BNL2_9BACT</name>
<feature type="non-terminal residue" evidence="2">
    <location>
        <position position="137"/>
    </location>
</feature>
<feature type="region of interest" description="Disordered" evidence="1">
    <location>
        <begin position="1"/>
        <end position="49"/>
    </location>
</feature>
<comment type="caution">
    <text evidence="2">The sequence shown here is derived from an EMBL/GenBank/DDBJ whole genome shotgun (WGS) entry which is preliminary data.</text>
</comment>
<accession>A0A938BNL2</accession>
<dbReference type="AlphaFoldDB" id="A0A938BNL2"/>
<evidence type="ECO:0000313" key="3">
    <source>
        <dbReference type="Proteomes" id="UP000703893"/>
    </source>
</evidence>
<reference evidence="2 3" key="1">
    <citation type="submission" date="2019-03" db="EMBL/GenBank/DDBJ databases">
        <title>Lake Tanganyika Metagenome-Assembled Genomes (MAGs).</title>
        <authorList>
            <person name="Tran P."/>
        </authorList>
    </citation>
    <scope>NUCLEOTIDE SEQUENCE [LARGE SCALE GENOMIC DNA]</scope>
    <source>
        <strain evidence="2">K_DeepCast_65m_m2_236</strain>
    </source>
</reference>
<dbReference type="Proteomes" id="UP000703893">
    <property type="component" value="Unassembled WGS sequence"/>
</dbReference>